<feature type="domain" description="Tyrosinase copper-binding" evidence="12">
    <location>
        <begin position="333"/>
        <end position="344"/>
    </location>
</feature>
<sequence>MKLPSVLLGLSLFGRSVLSHPLDLPFSLSQDEINNLDKRQATIVPVTGASGSVQPRLEIRQMQAQKPNQFTLLLLAMQKFHANPQSSATSYYQISGIHGVPRQDYNGVGQCSTCSGSDGYCTHDSVLFPGWHRAYIALYEQQFLKVVNNIANAWPATGAATTKATMQKAASTMRWPYWDWAATPPNGGNMLPDVVSAPTIVVNGPKGQQTIPNPLFKHTFTDTTGMVYTPFKSWKNTLRYPTSDAADATSNTATCISNLNNVRPNLQDQVYQLFTTCKDYLHFSNDQAGSSTTSCSNSLEGIHNTIHTTTGGVPSTAVGTVGHMFYLAEAAFDPAFWLHHTNVDRIFAMWQTINPSAYGASQVAPHNTWTIAKGTTQNQDSPLTPFYKDSSASSFWTTTQVKDWTVFKYTYPEFADSDGSSAAIQSYVKALYGPSATATAGSSKRTTIPLPFGLGSSDAQPTAAPAVPGMPSGGLGGLLSSLSAPNGSTYEYVANVKAPRYALGGSYYIFLFLGCPASEDPSTWISDDHLVGPMGVLAQDTMKGADVLVSGSIPITRSLTGKIQSGLLGELSEVIVTPFLEHALEWRILGPDGSSVDPEDVPGFEVAVYASTASAPGDAYCLPTWSKFIPLPSVTKSKKGGFQFGPPATGGW</sequence>
<keyword evidence="14" id="KW-1185">Reference proteome</keyword>
<evidence type="ECO:0000256" key="2">
    <source>
        <dbReference type="ARBA" id="ARBA00009928"/>
    </source>
</evidence>
<keyword evidence="4" id="KW-0479">Metal-binding</keyword>
<comment type="caution">
    <text evidence="13">The sequence shown here is derived from an EMBL/GenBank/DDBJ whole genome shotgun (WGS) entry which is preliminary data.</text>
</comment>
<evidence type="ECO:0000256" key="10">
    <source>
        <dbReference type="ARBA" id="ARBA00048881"/>
    </source>
</evidence>
<dbReference type="InterPro" id="IPR050316">
    <property type="entry name" value="Tyrosinase/Hemocyanin"/>
</dbReference>
<comment type="similarity">
    <text evidence="2">Belongs to the tyrosinase family.</text>
</comment>
<comment type="catalytic activity">
    <reaction evidence="10">
        <text>L-tyrosine + O2 = L-dopaquinone + H2O</text>
        <dbReference type="Rhea" id="RHEA:18117"/>
        <dbReference type="ChEBI" id="CHEBI:15377"/>
        <dbReference type="ChEBI" id="CHEBI:15379"/>
        <dbReference type="ChEBI" id="CHEBI:57924"/>
        <dbReference type="ChEBI" id="CHEBI:58315"/>
        <dbReference type="EC" id="1.14.18.1"/>
    </reaction>
</comment>
<dbReference type="PANTHER" id="PTHR11474:SF76">
    <property type="entry name" value="SHKT DOMAIN-CONTAINING PROTEIN"/>
    <property type="match status" value="1"/>
</dbReference>
<dbReference type="InterPro" id="IPR008922">
    <property type="entry name" value="Di-copper_centre_dom_sf"/>
</dbReference>
<evidence type="ECO:0000313" key="13">
    <source>
        <dbReference type="EMBL" id="KAK3048196.1"/>
    </source>
</evidence>
<comment type="catalytic activity">
    <reaction evidence="9">
        <text>2 L-dopa + O2 = 2 L-dopaquinone + 2 H2O</text>
        <dbReference type="Rhea" id="RHEA:34287"/>
        <dbReference type="ChEBI" id="CHEBI:15377"/>
        <dbReference type="ChEBI" id="CHEBI:15379"/>
        <dbReference type="ChEBI" id="CHEBI:57504"/>
        <dbReference type="ChEBI" id="CHEBI:57924"/>
        <dbReference type="EC" id="1.14.18.1"/>
    </reaction>
</comment>
<keyword evidence="6" id="KW-0186">Copper</keyword>
<dbReference type="EC" id="1.14.18.1" evidence="3"/>
<evidence type="ECO:0000256" key="11">
    <source>
        <dbReference type="SAM" id="SignalP"/>
    </source>
</evidence>
<evidence type="ECO:0000256" key="4">
    <source>
        <dbReference type="ARBA" id="ARBA00022723"/>
    </source>
</evidence>
<dbReference type="Pfam" id="PF00264">
    <property type="entry name" value="Tyrosinase"/>
    <property type="match status" value="1"/>
</dbReference>
<evidence type="ECO:0000256" key="7">
    <source>
        <dbReference type="ARBA" id="ARBA00023033"/>
    </source>
</evidence>
<dbReference type="Gene3D" id="2.60.310.20">
    <property type="match status" value="1"/>
</dbReference>
<dbReference type="SUPFAM" id="SSF48056">
    <property type="entry name" value="Di-copper centre-containing domain"/>
    <property type="match status" value="1"/>
</dbReference>
<dbReference type="GO" id="GO:0004503">
    <property type="term" value="F:tyrosinase activity"/>
    <property type="evidence" value="ECO:0007669"/>
    <property type="project" value="UniProtKB-EC"/>
</dbReference>
<dbReference type="GO" id="GO:0042438">
    <property type="term" value="P:melanin biosynthetic process"/>
    <property type="evidence" value="ECO:0007669"/>
    <property type="project" value="UniProtKB-KW"/>
</dbReference>
<gene>
    <name evidence="13" type="ORF">LTR09_010357</name>
</gene>
<feature type="signal peptide" evidence="11">
    <location>
        <begin position="1"/>
        <end position="19"/>
    </location>
</feature>
<dbReference type="InterPro" id="IPR002227">
    <property type="entry name" value="Tyrosinase_Cu-bd"/>
</dbReference>
<dbReference type="EMBL" id="JAWDJX010000051">
    <property type="protein sequence ID" value="KAK3048196.1"/>
    <property type="molecule type" value="Genomic_DNA"/>
</dbReference>
<evidence type="ECO:0000313" key="14">
    <source>
        <dbReference type="Proteomes" id="UP001271007"/>
    </source>
</evidence>
<comment type="cofactor">
    <cofactor evidence="1">
        <name>Cu(2+)</name>
        <dbReference type="ChEBI" id="CHEBI:29036"/>
    </cofactor>
</comment>
<keyword evidence="11" id="KW-0732">Signal</keyword>
<accession>A0AAJ0DDL3</accession>
<feature type="chain" id="PRO_5042596507" description="tyrosinase" evidence="11">
    <location>
        <begin position="20"/>
        <end position="652"/>
    </location>
</feature>
<dbReference type="PANTHER" id="PTHR11474">
    <property type="entry name" value="TYROSINASE FAMILY MEMBER"/>
    <property type="match status" value="1"/>
</dbReference>
<dbReference type="GO" id="GO:0046872">
    <property type="term" value="F:metal ion binding"/>
    <property type="evidence" value="ECO:0007669"/>
    <property type="project" value="UniProtKB-KW"/>
</dbReference>
<evidence type="ECO:0000256" key="8">
    <source>
        <dbReference type="ARBA" id="ARBA00023101"/>
    </source>
</evidence>
<dbReference type="Proteomes" id="UP001271007">
    <property type="component" value="Unassembled WGS sequence"/>
</dbReference>
<reference evidence="13" key="1">
    <citation type="submission" date="2023-04" db="EMBL/GenBank/DDBJ databases">
        <title>Black Yeasts Isolated from many extreme environments.</title>
        <authorList>
            <person name="Coleine C."/>
            <person name="Stajich J.E."/>
            <person name="Selbmann L."/>
        </authorList>
    </citation>
    <scope>NUCLEOTIDE SEQUENCE</scope>
    <source>
        <strain evidence="13">CCFEE 5312</strain>
    </source>
</reference>
<name>A0AAJ0DDL3_9PEZI</name>
<keyword evidence="7" id="KW-0503">Monooxygenase</keyword>
<dbReference type="PROSITE" id="PS00498">
    <property type="entry name" value="TYROSINASE_2"/>
    <property type="match status" value="1"/>
</dbReference>
<protein>
    <recommendedName>
        <fullName evidence="3">tyrosinase</fullName>
        <ecNumber evidence="3">1.14.18.1</ecNumber>
    </recommendedName>
</protein>
<evidence type="ECO:0000256" key="1">
    <source>
        <dbReference type="ARBA" id="ARBA00001973"/>
    </source>
</evidence>
<dbReference type="InterPro" id="IPR041640">
    <property type="entry name" value="Tyrosinase_C"/>
</dbReference>
<evidence type="ECO:0000256" key="6">
    <source>
        <dbReference type="ARBA" id="ARBA00023008"/>
    </source>
</evidence>
<evidence type="ECO:0000259" key="12">
    <source>
        <dbReference type="PROSITE" id="PS00498"/>
    </source>
</evidence>
<organism evidence="13 14">
    <name type="scientific">Extremus antarcticus</name>
    <dbReference type="NCBI Taxonomy" id="702011"/>
    <lineage>
        <taxon>Eukaryota</taxon>
        <taxon>Fungi</taxon>
        <taxon>Dikarya</taxon>
        <taxon>Ascomycota</taxon>
        <taxon>Pezizomycotina</taxon>
        <taxon>Dothideomycetes</taxon>
        <taxon>Dothideomycetidae</taxon>
        <taxon>Mycosphaerellales</taxon>
        <taxon>Extremaceae</taxon>
        <taxon>Extremus</taxon>
    </lineage>
</organism>
<proteinExistence type="inferred from homology"/>
<evidence type="ECO:0000256" key="5">
    <source>
        <dbReference type="ARBA" id="ARBA00023002"/>
    </source>
</evidence>
<evidence type="ECO:0000256" key="3">
    <source>
        <dbReference type="ARBA" id="ARBA00011906"/>
    </source>
</evidence>
<dbReference type="Gene3D" id="1.10.1280.10">
    <property type="entry name" value="Di-copper center containing domain from catechol oxidase"/>
    <property type="match status" value="1"/>
</dbReference>
<dbReference type="Pfam" id="PF18132">
    <property type="entry name" value="Tyrosinase_C"/>
    <property type="match status" value="1"/>
</dbReference>
<dbReference type="AlphaFoldDB" id="A0AAJ0DDL3"/>
<keyword evidence="8" id="KW-0470">Melanin biosynthesis</keyword>
<dbReference type="PRINTS" id="PR00092">
    <property type="entry name" value="TYROSINASE"/>
</dbReference>
<keyword evidence="5" id="KW-0560">Oxidoreductase</keyword>
<evidence type="ECO:0000256" key="9">
    <source>
        <dbReference type="ARBA" id="ARBA00048233"/>
    </source>
</evidence>